<dbReference type="PROSITE" id="PS51375">
    <property type="entry name" value="PPR"/>
    <property type="match status" value="4"/>
</dbReference>
<dbReference type="Pfam" id="PF13812">
    <property type="entry name" value="PPR_3"/>
    <property type="match status" value="1"/>
</dbReference>
<keyword evidence="5" id="KW-1185">Reference proteome</keyword>
<evidence type="ECO:0000313" key="5">
    <source>
        <dbReference type="Proteomes" id="UP000291084"/>
    </source>
</evidence>
<feature type="repeat" description="PPR" evidence="3">
    <location>
        <begin position="470"/>
        <end position="504"/>
    </location>
</feature>
<sequence length="559" mass="63849">MELQKEITSLNHLVLFWATKLISKAQVEWGYVLFLVVAPPSSSCSSAFPHSKTLNMSLQLRRLLLRCSSFSLTSPSPIHPPPPLFPRHSSTHFHFRTLFSPSLFITRHFSSVTQIDPIAHNLSYELLNEPDSDPLSVSKRLHLSNSHVTPTPDLILQTLNLCPQAGRNVLGFHQWLSSNPQFTHTDHTLSYFVDYFGRRKDFKATHDLLSTAAVVGPKTLESAIDRLVRAGRPSQAVQFFERMERDYGMKRDRCSLKVVVEKLCSKGFASYAEKMVKDLAREFFPDEETCDLLIRGWCVDGKLEEAQRLAGEMYRGGFELGVGAYNAMLDCVCKLCREKDPFRLDSEVEKMLVEMDFRGVPRNVETFNVLITNLCKIRRTEDALRLFGSMGEWGCHPNGSTFLVLIRSLYQAARLEEGDEMIDRMRSAGYGEFLDKKTYYQFLRILCGIERIDHALSVFAMMKADGCVPGVKTYDLLMGKLGSHNRVDRANALFNEAKSRGLPVILKDYAVDPRHLKKKSVVKVVKKRETLPEKMARKRSRLKQIRLSFVKKPRRMMGR</sequence>
<evidence type="ECO:0000256" key="2">
    <source>
        <dbReference type="ARBA" id="ARBA00022737"/>
    </source>
</evidence>
<gene>
    <name evidence="4" type="primary">Vigan.08G162000</name>
    <name evidence="4" type="ORF">VIGAN_08162000</name>
</gene>
<proteinExistence type="inferred from homology"/>
<feature type="repeat" description="PPR" evidence="3">
    <location>
        <begin position="363"/>
        <end position="397"/>
    </location>
</feature>
<dbReference type="Pfam" id="PF13041">
    <property type="entry name" value="PPR_2"/>
    <property type="match status" value="1"/>
</dbReference>
<dbReference type="InterPro" id="IPR002885">
    <property type="entry name" value="PPR_rpt"/>
</dbReference>
<dbReference type="InterPro" id="IPR051240">
    <property type="entry name" value="Mito_RNA-Proc/Resp"/>
</dbReference>
<reference evidence="4 5" key="1">
    <citation type="journal article" date="2015" name="Sci. Rep.">
        <title>The power of single molecule real-time sequencing technology in the de novo assembly of a eukaryotic genome.</title>
        <authorList>
            <person name="Sakai H."/>
            <person name="Naito K."/>
            <person name="Ogiso-Tanaka E."/>
            <person name="Takahashi Y."/>
            <person name="Iseki K."/>
            <person name="Muto C."/>
            <person name="Satou K."/>
            <person name="Teruya K."/>
            <person name="Shiroma A."/>
            <person name="Shimoji M."/>
            <person name="Hirano T."/>
            <person name="Itoh T."/>
            <person name="Kaga A."/>
            <person name="Tomooka N."/>
        </authorList>
    </citation>
    <scope>NUCLEOTIDE SEQUENCE [LARGE SCALE GENOMIC DNA]</scope>
    <source>
        <strain evidence="5">cv. Shumari</strain>
    </source>
</reference>
<dbReference type="NCBIfam" id="TIGR00756">
    <property type="entry name" value="PPR"/>
    <property type="match status" value="2"/>
</dbReference>
<evidence type="ECO:0000256" key="3">
    <source>
        <dbReference type="PROSITE-ProRule" id="PRU00708"/>
    </source>
</evidence>
<dbReference type="FunFam" id="1.25.40.10:FF:000897">
    <property type="entry name" value="Pentatricopeptide repeat-containing protein PNM1, mitochondrial"/>
    <property type="match status" value="1"/>
</dbReference>
<protein>
    <recommendedName>
        <fullName evidence="6">Pentacotripeptide-repeat region of PRORP domain-containing protein</fullName>
    </recommendedName>
</protein>
<dbReference type="InterPro" id="IPR011990">
    <property type="entry name" value="TPR-like_helical_dom_sf"/>
</dbReference>
<dbReference type="Gene3D" id="1.25.40.10">
    <property type="entry name" value="Tetratricopeptide repeat domain"/>
    <property type="match status" value="3"/>
</dbReference>
<dbReference type="EMBL" id="AP015041">
    <property type="protein sequence ID" value="BAT94968.1"/>
    <property type="molecule type" value="Genomic_DNA"/>
</dbReference>
<accession>A0A0S3SQ96</accession>
<evidence type="ECO:0000256" key="1">
    <source>
        <dbReference type="ARBA" id="ARBA00007626"/>
    </source>
</evidence>
<dbReference type="AlphaFoldDB" id="A0A0S3SQ96"/>
<evidence type="ECO:0008006" key="6">
    <source>
        <dbReference type="Google" id="ProtNLM"/>
    </source>
</evidence>
<dbReference type="GO" id="GO:0003729">
    <property type="term" value="F:mRNA binding"/>
    <property type="evidence" value="ECO:0007669"/>
    <property type="project" value="TreeGrafter"/>
</dbReference>
<dbReference type="Pfam" id="PF01535">
    <property type="entry name" value="PPR"/>
    <property type="match status" value="2"/>
</dbReference>
<comment type="similarity">
    <text evidence="1">Belongs to the PPR family. P subfamily.</text>
</comment>
<dbReference type="Proteomes" id="UP000291084">
    <property type="component" value="Chromosome 8"/>
</dbReference>
<keyword evidence="2" id="KW-0677">Repeat</keyword>
<dbReference type="PANTHER" id="PTHR47933:SF26">
    <property type="entry name" value="OS03G0746400 PROTEIN"/>
    <property type="match status" value="1"/>
</dbReference>
<feature type="repeat" description="PPR" evidence="3">
    <location>
        <begin position="286"/>
        <end position="320"/>
    </location>
</feature>
<feature type="repeat" description="PPR" evidence="3">
    <location>
        <begin position="435"/>
        <end position="469"/>
    </location>
</feature>
<name>A0A0S3SQ96_PHAAN</name>
<organism evidence="4 5">
    <name type="scientific">Vigna angularis var. angularis</name>
    <dbReference type="NCBI Taxonomy" id="157739"/>
    <lineage>
        <taxon>Eukaryota</taxon>
        <taxon>Viridiplantae</taxon>
        <taxon>Streptophyta</taxon>
        <taxon>Embryophyta</taxon>
        <taxon>Tracheophyta</taxon>
        <taxon>Spermatophyta</taxon>
        <taxon>Magnoliopsida</taxon>
        <taxon>eudicotyledons</taxon>
        <taxon>Gunneridae</taxon>
        <taxon>Pentapetalae</taxon>
        <taxon>rosids</taxon>
        <taxon>fabids</taxon>
        <taxon>Fabales</taxon>
        <taxon>Fabaceae</taxon>
        <taxon>Papilionoideae</taxon>
        <taxon>50 kb inversion clade</taxon>
        <taxon>NPAAA clade</taxon>
        <taxon>indigoferoid/millettioid clade</taxon>
        <taxon>Phaseoleae</taxon>
        <taxon>Vigna</taxon>
    </lineage>
</organism>
<dbReference type="OrthoDB" id="1891108at2759"/>
<evidence type="ECO:0000313" key="4">
    <source>
        <dbReference type="EMBL" id="BAT94968.1"/>
    </source>
</evidence>
<dbReference type="PANTHER" id="PTHR47933">
    <property type="entry name" value="PENTATRICOPEPTIDE REPEAT-CONTAINING PROTEIN 1, MITOCHONDRIAL"/>
    <property type="match status" value="1"/>
</dbReference>
<dbReference type="FunFam" id="1.25.40.10:FF:000398">
    <property type="entry name" value="pentatricopeptide repeat-containing protein PNM1, mitochondrial"/>
    <property type="match status" value="1"/>
</dbReference>